<accession>A0AAD4SXN4</accession>
<sequence length="87" mass="9641">MQLEIAGQKDIPVVEGSHTTSTKVQSFAREGENIEHENKLSALQSLEYRGGGEAKLDKTKGIYKEAAVNDFGNITVRVHYFICSELN</sequence>
<proteinExistence type="predicted"/>
<evidence type="ECO:0000313" key="2">
    <source>
        <dbReference type="Proteomes" id="UP001202328"/>
    </source>
</evidence>
<organism evidence="1 2">
    <name type="scientific">Papaver atlanticum</name>
    <dbReference type="NCBI Taxonomy" id="357466"/>
    <lineage>
        <taxon>Eukaryota</taxon>
        <taxon>Viridiplantae</taxon>
        <taxon>Streptophyta</taxon>
        <taxon>Embryophyta</taxon>
        <taxon>Tracheophyta</taxon>
        <taxon>Spermatophyta</taxon>
        <taxon>Magnoliopsida</taxon>
        <taxon>Ranunculales</taxon>
        <taxon>Papaveraceae</taxon>
        <taxon>Papaveroideae</taxon>
        <taxon>Papaver</taxon>
    </lineage>
</organism>
<protein>
    <submittedName>
        <fullName evidence="1">Uncharacterized protein</fullName>
    </submittedName>
</protein>
<dbReference type="AlphaFoldDB" id="A0AAD4SXN4"/>
<evidence type="ECO:0000313" key="1">
    <source>
        <dbReference type="EMBL" id="KAI3926205.1"/>
    </source>
</evidence>
<reference evidence="1" key="1">
    <citation type="submission" date="2022-04" db="EMBL/GenBank/DDBJ databases">
        <title>A functionally conserved STORR gene fusion in Papaver species that diverged 16.8 million years ago.</title>
        <authorList>
            <person name="Catania T."/>
        </authorList>
    </citation>
    <scope>NUCLEOTIDE SEQUENCE</scope>
    <source>
        <strain evidence="1">S-188037</strain>
    </source>
</reference>
<name>A0AAD4SXN4_9MAGN</name>
<keyword evidence="2" id="KW-1185">Reference proteome</keyword>
<comment type="caution">
    <text evidence="1">The sequence shown here is derived from an EMBL/GenBank/DDBJ whole genome shotgun (WGS) entry which is preliminary data.</text>
</comment>
<dbReference type="EMBL" id="JAJJMB010008071">
    <property type="protein sequence ID" value="KAI3926205.1"/>
    <property type="molecule type" value="Genomic_DNA"/>
</dbReference>
<dbReference type="Proteomes" id="UP001202328">
    <property type="component" value="Unassembled WGS sequence"/>
</dbReference>
<gene>
    <name evidence="1" type="ORF">MKW98_028341</name>
</gene>